<dbReference type="Pfam" id="PF04397">
    <property type="entry name" value="LytTR"/>
    <property type="match status" value="1"/>
</dbReference>
<name>A0A4U0H9B4_9SPHI</name>
<dbReference type="OrthoDB" id="2168082at2"/>
<dbReference type="SMART" id="SM00850">
    <property type="entry name" value="LytTR"/>
    <property type="match status" value="1"/>
</dbReference>
<dbReference type="EMBL" id="SUKA01000001">
    <property type="protein sequence ID" value="TJY68378.1"/>
    <property type="molecule type" value="Genomic_DNA"/>
</dbReference>
<evidence type="ECO:0000313" key="3">
    <source>
        <dbReference type="Proteomes" id="UP000309872"/>
    </source>
</evidence>
<reference evidence="2 3" key="1">
    <citation type="submission" date="2019-04" db="EMBL/GenBank/DDBJ databases">
        <title>Sphingobacterium olei sp. nov., isolated from oil-contaminated soil.</title>
        <authorList>
            <person name="Liu B."/>
        </authorList>
    </citation>
    <scope>NUCLEOTIDE SEQUENCE [LARGE SCALE GENOMIC DNA]</scope>
    <source>
        <strain evidence="2 3">Y3L14</strain>
    </source>
</reference>
<sequence>MKKLMIKTKGKTYYIDVNRILYCQASSSYACIYLVDGEVITASFNLSNLQNKLQDWIFMHRVSRSHVVNLRYVSCIHHSEKIVELNNGKKIPFTSTLKELEATLLGFAQSIV</sequence>
<feature type="domain" description="HTH LytTR-type" evidence="1">
    <location>
        <begin position="4"/>
        <end position="73"/>
    </location>
</feature>
<organism evidence="2 3">
    <name type="scientific">Sphingobacterium alkalisoli</name>
    <dbReference type="NCBI Taxonomy" id="1874115"/>
    <lineage>
        <taxon>Bacteria</taxon>
        <taxon>Pseudomonadati</taxon>
        <taxon>Bacteroidota</taxon>
        <taxon>Sphingobacteriia</taxon>
        <taxon>Sphingobacteriales</taxon>
        <taxon>Sphingobacteriaceae</taxon>
        <taxon>Sphingobacterium</taxon>
    </lineage>
</organism>
<dbReference type="RefSeq" id="WP_136819243.1">
    <property type="nucleotide sequence ID" value="NZ_BMJX01000001.1"/>
</dbReference>
<dbReference type="PANTHER" id="PTHR37299:SF1">
    <property type="entry name" value="STAGE 0 SPORULATION PROTEIN A HOMOLOG"/>
    <property type="match status" value="1"/>
</dbReference>
<dbReference type="GO" id="GO:0000156">
    <property type="term" value="F:phosphorelay response regulator activity"/>
    <property type="evidence" value="ECO:0007669"/>
    <property type="project" value="InterPro"/>
</dbReference>
<dbReference type="AlphaFoldDB" id="A0A4U0H9B4"/>
<dbReference type="PROSITE" id="PS51257">
    <property type="entry name" value="PROKAR_LIPOPROTEIN"/>
    <property type="match status" value="1"/>
</dbReference>
<dbReference type="PROSITE" id="PS50930">
    <property type="entry name" value="HTH_LYTTR"/>
    <property type="match status" value="1"/>
</dbReference>
<proteinExistence type="predicted"/>
<evidence type="ECO:0000313" key="2">
    <source>
        <dbReference type="EMBL" id="TJY68378.1"/>
    </source>
</evidence>
<protein>
    <submittedName>
        <fullName evidence="2">LytTR family transcriptional regulator</fullName>
    </submittedName>
</protein>
<dbReference type="InterPro" id="IPR007492">
    <property type="entry name" value="LytTR_DNA-bd_dom"/>
</dbReference>
<evidence type="ECO:0000259" key="1">
    <source>
        <dbReference type="PROSITE" id="PS50930"/>
    </source>
</evidence>
<keyword evidence="3" id="KW-1185">Reference proteome</keyword>
<dbReference type="GO" id="GO:0003677">
    <property type="term" value="F:DNA binding"/>
    <property type="evidence" value="ECO:0007669"/>
    <property type="project" value="InterPro"/>
</dbReference>
<comment type="caution">
    <text evidence="2">The sequence shown here is derived from an EMBL/GenBank/DDBJ whole genome shotgun (WGS) entry which is preliminary data.</text>
</comment>
<dbReference type="Proteomes" id="UP000309872">
    <property type="component" value="Unassembled WGS sequence"/>
</dbReference>
<gene>
    <name evidence="2" type="ORF">FAZ19_03745</name>
</gene>
<accession>A0A4U0H9B4</accession>
<dbReference type="PANTHER" id="PTHR37299">
    <property type="entry name" value="TRANSCRIPTIONAL REGULATOR-RELATED"/>
    <property type="match status" value="1"/>
</dbReference>
<dbReference type="Gene3D" id="2.40.50.1020">
    <property type="entry name" value="LytTr DNA-binding domain"/>
    <property type="match status" value="1"/>
</dbReference>
<dbReference type="InterPro" id="IPR046947">
    <property type="entry name" value="LytR-like"/>
</dbReference>